<dbReference type="SUPFAM" id="SSF56219">
    <property type="entry name" value="DNase I-like"/>
    <property type="match status" value="1"/>
</dbReference>
<accession>A0AAE1W2Q3</accession>
<reference evidence="2" key="1">
    <citation type="submission" date="2020-06" db="EMBL/GenBank/DDBJ databases">
        <authorList>
            <person name="Li T."/>
            <person name="Hu X."/>
            <person name="Zhang T."/>
            <person name="Song X."/>
            <person name="Zhang H."/>
            <person name="Dai N."/>
            <person name="Sheng W."/>
            <person name="Hou X."/>
            <person name="Wei L."/>
        </authorList>
    </citation>
    <scope>NUCLEOTIDE SEQUENCE</scope>
    <source>
        <strain evidence="2">K16</strain>
        <tissue evidence="2">Leaf</tissue>
    </source>
</reference>
<dbReference type="EMBL" id="JACGWL010000016">
    <property type="protein sequence ID" value="KAK4385660.1"/>
    <property type="molecule type" value="Genomic_DNA"/>
</dbReference>
<evidence type="ECO:0000313" key="3">
    <source>
        <dbReference type="Proteomes" id="UP001289374"/>
    </source>
</evidence>
<dbReference type="InterPro" id="IPR036691">
    <property type="entry name" value="Endo/exonu/phosph_ase_sf"/>
</dbReference>
<gene>
    <name evidence="2" type="ORF">Sango_2690000</name>
</gene>
<evidence type="ECO:0000256" key="1">
    <source>
        <dbReference type="SAM" id="MobiDB-lite"/>
    </source>
</evidence>
<dbReference type="Proteomes" id="UP001289374">
    <property type="component" value="Unassembled WGS sequence"/>
</dbReference>
<proteinExistence type="predicted"/>
<reference evidence="2" key="2">
    <citation type="journal article" date="2024" name="Plant">
        <title>Genomic evolution and insights into agronomic trait innovations of Sesamum species.</title>
        <authorList>
            <person name="Miao H."/>
            <person name="Wang L."/>
            <person name="Qu L."/>
            <person name="Liu H."/>
            <person name="Sun Y."/>
            <person name="Le M."/>
            <person name="Wang Q."/>
            <person name="Wei S."/>
            <person name="Zheng Y."/>
            <person name="Lin W."/>
            <person name="Duan Y."/>
            <person name="Cao H."/>
            <person name="Xiong S."/>
            <person name="Wang X."/>
            <person name="Wei L."/>
            <person name="Li C."/>
            <person name="Ma Q."/>
            <person name="Ju M."/>
            <person name="Zhao R."/>
            <person name="Li G."/>
            <person name="Mu C."/>
            <person name="Tian Q."/>
            <person name="Mei H."/>
            <person name="Zhang T."/>
            <person name="Gao T."/>
            <person name="Zhang H."/>
        </authorList>
    </citation>
    <scope>NUCLEOTIDE SEQUENCE</scope>
    <source>
        <strain evidence="2">K16</strain>
    </source>
</reference>
<dbReference type="AlphaFoldDB" id="A0AAE1W2Q3"/>
<dbReference type="PANTHER" id="PTHR33710">
    <property type="entry name" value="BNAC02G09200D PROTEIN"/>
    <property type="match status" value="1"/>
</dbReference>
<feature type="region of interest" description="Disordered" evidence="1">
    <location>
        <begin position="1"/>
        <end position="28"/>
    </location>
</feature>
<comment type="caution">
    <text evidence="2">The sequence shown here is derived from an EMBL/GenBank/DDBJ whole genome shotgun (WGS) entry which is preliminary data.</text>
</comment>
<evidence type="ECO:0000313" key="2">
    <source>
        <dbReference type="EMBL" id="KAK4385660.1"/>
    </source>
</evidence>
<protein>
    <submittedName>
        <fullName evidence="2">Uncharacterized protein</fullName>
    </submittedName>
</protein>
<dbReference type="Gene3D" id="3.60.10.10">
    <property type="entry name" value="Endonuclease/exonuclease/phosphatase"/>
    <property type="match status" value="1"/>
</dbReference>
<organism evidence="2 3">
    <name type="scientific">Sesamum angolense</name>
    <dbReference type="NCBI Taxonomy" id="2727404"/>
    <lineage>
        <taxon>Eukaryota</taxon>
        <taxon>Viridiplantae</taxon>
        <taxon>Streptophyta</taxon>
        <taxon>Embryophyta</taxon>
        <taxon>Tracheophyta</taxon>
        <taxon>Spermatophyta</taxon>
        <taxon>Magnoliopsida</taxon>
        <taxon>eudicotyledons</taxon>
        <taxon>Gunneridae</taxon>
        <taxon>Pentapetalae</taxon>
        <taxon>asterids</taxon>
        <taxon>lamiids</taxon>
        <taxon>Lamiales</taxon>
        <taxon>Pedaliaceae</taxon>
        <taxon>Sesamum</taxon>
    </lineage>
</organism>
<sequence length="163" mass="18567">MEDNSIKTGKAAGKGKKNKGIQGEPSGRSLKGCPSIKFLGLLEETSTPCYTHMKIEEALSAAWALLDFNDMVLDSGLTDAGFEGEPFTWSNKRVWRRLDRVLYSQEWAELFNSTRVSHLPRRLSDHHPLLISATRTEDKVPSSFIFQHMWIMHPNFQEMIKQS</sequence>
<keyword evidence="3" id="KW-1185">Reference proteome</keyword>
<name>A0AAE1W2Q3_9LAMI</name>
<dbReference type="PANTHER" id="PTHR33710:SF62">
    <property type="entry name" value="DUF4283 DOMAIN PROTEIN"/>
    <property type="match status" value="1"/>
</dbReference>